<evidence type="ECO:0000313" key="2">
    <source>
        <dbReference type="EMBL" id="KAF5352539.1"/>
    </source>
</evidence>
<feature type="region of interest" description="Disordered" evidence="1">
    <location>
        <begin position="1"/>
        <end position="56"/>
    </location>
</feature>
<dbReference type="Proteomes" id="UP000559027">
    <property type="component" value="Unassembled WGS sequence"/>
</dbReference>
<evidence type="ECO:0000313" key="3">
    <source>
        <dbReference type="Proteomes" id="UP000559027"/>
    </source>
</evidence>
<accession>A0A8H5D3P6</accession>
<organism evidence="2 3">
    <name type="scientific">Leucocoprinus leucothites</name>
    <dbReference type="NCBI Taxonomy" id="201217"/>
    <lineage>
        <taxon>Eukaryota</taxon>
        <taxon>Fungi</taxon>
        <taxon>Dikarya</taxon>
        <taxon>Basidiomycota</taxon>
        <taxon>Agaricomycotina</taxon>
        <taxon>Agaricomycetes</taxon>
        <taxon>Agaricomycetidae</taxon>
        <taxon>Agaricales</taxon>
        <taxon>Agaricineae</taxon>
        <taxon>Agaricaceae</taxon>
        <taxon>Leucocoprinus</taxon>
    </lineage>
</organism>
<keyword evidence="3" id="KW-1185">Reference proteome</keyword>
<sequence length="132" mass="14598">MNHKSRLAAEEVHLERPPMNHADPPQASPPEYQLGSPITQSLVSTDHQVSETRSTLDRVQQLAAQLEKELQGLSELAHWQSKPQMDVQEDSRASSDEEALLPSSQATPLRESLRSLSSIMKAYTGPPPSYSV</sequence>
<evidence type="ECO:0000256" key="1">
    <source>
        <dbReference type="SAM" id="MobiDB-lite"/>
    </source>
</evidence>
<reference evidence="2 3" key="1">
    <citation type="journal article" date="2020" name="ISME J.">
        <title>Uncovering the hidden diversity of litter-decomposition mechanisms in mushroom-forming fungi.</title>
        <authorList>
            <person name="Floudas D."/>
            <person name="Bentzer J."/>
            <person name="Ahren D."/>
            <person name="Johansson T."/>
            <person name="Persson P."/>
            <person name="Tunlid A."/>
        </authorList>
    </citation>
    <scope>NUCLEOTIDE SEQUENCE [LARGE SCALE GENOMIC DNA]</scope>
    <source>
        <strain evidence="2 3">CBS 146.42</strain>
    </source>
</reference>
<name>A0A8H5D3P6_9AGAR</name>
<gene>
    <name evidence="2" type="ORF">D9756_006152</name>
</gene>
<proteinExistence type="predicted"/>
<feature type="region of interest" description="Disordered" evidence="1">
    <location>
        <begin position="79"/>
        <end position="112"/>
    </location>
</feature>
<protein>
    <submittedName>
        <fullName evidence="2">Uncharacterized protein</fullName>
    </submittedName>
</protein>
<dbReference type="AlphaFoldDB" id="A0A8H5D3P6"/>
<dbReference type="EMBL" id="JAACJO010000011">
    <property type="protein sequence ID" value="KAF5352539.1"/>
    <property type="molecule type" value="Genomic_DNA"/>
</dbReference>
<comment type="caution">
    <text evidence="2">The sequence shown here is derived from an EMBL/GenBank/DDBJ whole genome shotgun (WGS) entry which is preliminary data.</text>
</comment>
<feature type="compositionally biased region" description="Polar residues" evidence="1">
    <location>
        <begin position="36"/>
        <end position="47"/>
    </location>
</feature>
<feature type="compositionally biased region" description="Basic and acidic residues" evidence="1">
    <location>
        <begin position="7"/>
        <end position="18"/>
    </location>
</feature>